<name>A0A2T7P1H7_POMCA</name>
<organism evidence="2 3">
    <name type="scientific">Pomacea canaliculata</name>
    <name type="common">Golden apple snail</name>
    <dbReference type="NCBI Taxonomy" id="400727"/>
    <lineage>
        <taxon>Eukaryota</taxon>
        <taxon>Metazoa</taxon>
        <taxon>Spiralia</taxon>
        <taxon>Lophotrochozoa</taxon>
        <taxon>Mollusca</taxon>
        <taxon>Gastropoda</taxon>
        <taxon>Caenogastropoda</taxon>
        <taxon>Architaenioglossa</taxon>
        <taxon>Ampullarioidea</taxon>
        <taxon>Ampullariidae</taxon>
        <taxon>Pomacea</taxon>
    </lineage>
</organism>
<evidence type="ECO:0000313" key="3">
    <source>
        <dbReference type="Proteomes" id="UP000245119"/>
    </source>
</evidence>
<protein>
    <submittedName>
        <fullName evidence="2">Uncharacterized protein</fullName>
    </submittedName>
</protein>
<dbReference type="AlphaFoldDB" id="A0A2T7P1H7"/>
<keyword evidence="3" id="KW-1185">Reference proteome</keyword>
<dbReference type="Proteomes" id="UP000245119">
    <property type="component" value="Linkage Group LG7"/>
</dbReference>
<comment type="caution">
    <text evidence="2">The sequence shown here is derived from an EMBL/GenBank/DDBJ whole genome shotgun (WGS) entry which is preliminary data.</text>
</comment>
<reference evidence="2 3" key="1">
    <citation type="submission" date="2018-04" db="EMBL/GenBank/DDBJ databases">
        <title>The genome of golden apple snail Pomacea canaliculata provides insight into stress tolerance and invasive adaptation.</title>
        <authorList>
            <person name="Liu C."/>
            <person name="Liu B."/>
            <person name="Ren Y."/>
            <person name="Zhang Y."/>
            <person name="Wang H."/>
            <person name="Li S."/>
            <person name="Jiang F."/>
            <person name="Yin L."/>
            <person name="Zhang G."/>
            <person name="Qian W."/>
            <person name="Fan W."/>
        </authorList>
    </citation>
    <scope>NUCLEOTIDE SEQUENCE [LARGE SCALE GENOMIC DNA]</scope>
    <source>
        <strain evidence="2">SZHN2017</strain>
        <tissue evidence="2">Muscle</tissue>
    </source>
</reference>
<evidence type="ECO:0000313" key="2">
    <source>
        <dbReference type="EMBL" id="PVD27264.1"/>
    </source>
</evidence>
<feature type="compositionally biased region" description="Basic and acidic residues" evidence="1">
    <location>
        <begin position="1"/>
        <end position="14"/>
    </location>
</feature>
<feature type="region of interest" description="Disordered" evidence="1">
    <location>
        <begin position="1"/>
        <end position="41"/>
    </location>
</feature>
<accession>A0A2T7P1H7</accession>
<proteinExistence type="predicted"/>
<gene>
    <name evidence="2" type="ORF">C0Q70_12419</name>
</gene>
<dbReference type="EMBL" id="PZQS01000007">
    <property type="protein sequence ID" value="PVD27264.1"/>
    <property type="molecule type" value="Genomic_DNA"/>
</dbReference>
<sequence length="179" mass="19650">MAKLPEKERGKKENGSPCTYGEAARERVREKEREKGRERERSLCKIRHLSPCVIASYWLADVSHKSSFWAISRWHKQATTTTTAAASFAGRIMHSHRLRPPVAGGRAESFVIGGSNFLHGFNAGSEMTSSEAANHQLEPPRVMSSAGHNNRHLASVCGHPGCQIAETAGQWPAFGMSVL</sequence>
<evidence type="ECO:0000256" key="1">
    <source>
        <dbReference type="SAM" id="MobiDB-lite"/>
    </source>
</evidence>
<feature type="compositionally biased region" description="Basic and acidic residues" evidence="1">
    <location>
        <begin position="23"/>
        <end position="41"/>
    </location>
</feature>